<reference evidence="3" key="1">
    <citation type="submission" date="2023-07" db="EMBL/GenBank/DDBJ databases">
        <title>30 novel species of actinomycetes from the DSMZ collection.</title>
        <authorList>
            <person name="Nouioui I."/>
        </authorList>
    </citation>
    <scope>NUCLEOTIDE SEQUENCE [LARGE SCALE GENOMIC DNA]</scope>
    <source>
        <strain evidence="3">DSM 44938</strain>
    </source>
</reference>
<dbReference type="Proteomes" id="UP001183246">
    <property type="component" value="Unassembled WGS sequence"/>
</dbReference>
<dbReference type="EMBL" id="JAVREL010000002">
    <property type="protein sequence ID" value="MDT0342261.1"/>
    <property type="molecule type" value="Genomic_DNA"/>
</dbReference>
<dbReference type="Pfam" id="PF21806">
    <property type="entry name" value="DUF6879"/>
    <property type="match status" value="1"/>
</dbReference>
<evidence type="ECO:0000313" key="2">
    <source>
        <dbReference type="EMBL" id="MDT0342261.1"/>
    </source>
</evidence>
<gene>
    <name evidence="2" type="ORF">RM590_06400</name>
</gene>
<dbReference type="RefSeq" id="WP_311703381.1">
    <property type="nucleotide sequence ID" value="NZ_JAVREL010000002.1"/>
</dbReference>
<protein>
    <recommendedName>
        <fullName evidence="1">DUF6879 domain-containing protein</fullName>
    </recommendedName>
</protein>
<keyword evidence="3" id="KW-1185">Reference proteome</keyword>
<name>A0ABU2MKW9_9ACTN</name>
<sequence length="209" mass="24296">MLDLQALALDPAQGHRLDVADYKQDFRQRRGEVQKLDSWKLERQQHFMELNNPSWDAFHRGEWDEALRLLADKRAEVRSLVQADRNRGSVFHRVRVVEQPLTPYLQWELNSLRVRAESGMPIRVIEGEKVRHLEAAGPLPEMVSLGSRTLYNVRYTDAGVLEGAIRYTDPDLVERWTRFIKELYEDGEDLIPYVEREVAHLPAPQVGAE</sequence>
<feature type="domain" description="DUF6879" evidence="1">
    <location>
        <begin position="37"/>
        <end position="194"/>
    </location>
</feature>
<accession>A0ABU2MKW9</accession>
<dbReference type="InterPro" id="IPR049244">
    <property type="entry name" value="DUF6879"/>
</dbReference>
<evidence type="ECO:0000259" key="1">
    <source>
        <dbReference type="Pfam" id="PF21806"/>
    </source>
</evidence>
<organism evidence="2 3">
    <name type="scientific">Streptomyces litchfieldiae</name>
    <dbReference type="NCBI Taxonomy" id="3075543"/>
    <lineage>
        <taxon>Bacteria</taxon>
        <taxon>Bacillati</taxon>
        <taxon>Actinomycetota</taxon>
        <taxon>Actinomycetes</taxon>
        <taxon>Kitasatosporales</taxon>
        <taxon>Streptomycetaceae</taxon>
        <taxon>Streptomyces</taxon>
    </lineage>
</organism>
<evidence type="ECO:0000313" key="3">
    <source>
        <dbReference type="Proteomes" id="UP001183246"/>
    </source>
</evidence>
<comment type="caution">
    <text evidence="2">The sequence shown here is derived from an EMBL/GenBank/DDBJ whole genome shotgun (WGS) entry which is preliminary data.</text>
</comment>
<proteinExistence type="predicted"/>